<evidence type="ECO:0000313" key="2">
    <source>
        <dbReference type="Proteomes" id="UP001162131"/>
    </source>
</evidence>
<name>A0AAU9ISL7_9CILI</name>
<proteinExistence type="predicted"/>
<dbReference type="AlphaFoldDB" id="A0AAU9ISL7"/>
<sequence length="88" mass="10383">MPGIENEPGESHPTVELDETKVLRNDRWYHEIRWAFGVYDRGTKKSGIFYVLQTKVMMNQRILYIFQCTITHKIPLKYELMAGVHIIS</sequence>
<accession>A0AAU9ISL7</accession>
<reference evidence="1" key="1">
    <citation type="submission" date="2021-09" db="EMBL/GenBank/DDBJ databases">
        <authorList>
            <consortium name="AG Swart"/>
            <person name="Singh M."/>
            <person name="Singh A."/>
            <person name="Seah K."/>
            <person name="Emmerich C."/>
        </authorList>
    </citation>
    <scope>NUCLEOTIDE SEQUENCE</scope>
    <source>
        <strain evidence="1">ATCC30299</strain>
    </source>
</reference>
<dbReference type="EMBL" id="CAJZBQ010000016">
    <property type="protein sequence ID" value="CAG9316468.1"/>
    <property type="molecule type" value="Genomic_DNA"/>
</dbReference>
<protein>
    <submittedName>
        <fullName evidence="1">Uncharacterized protein</fullName>
    </submittedName>
</protein>
<comment type="caution">
    <text evidence="1">The sequence shown here is derived from an EMBL/GenBank/DDBJ whole genome shotgun (WGS) entry which is preliminary data.</text>
</comment>
<evidence type="ECO:0000313" key="1">
    <source>
        <dbReference type="EMBL" id="CAG9316468.1"/>
    </source>
</evidence>
<dbReference type="Proteomes" id="UP001162131">
    <property type="component" value="Unassembled WGS sequence"/>
</dbReference>
<gene>
    <name evidence="1" type="ORF">BSTOLATCC_MIC16580</name>
</gene>
<keyword evidence="2" id="KW-1185">Reference proteome</keyword>
<organism evidence="1 2">
    <name type="scientific">Blepharisma stoltei</name>
    <dbReference type="NCBI Taxonomy" id="1481888"/>
    <lineage>
        <taxon>Eukaryota</taxon>
        <taxon>Sar</taxon>
        <taxon>Alveolata</taxon>
        <taxon>Ciliophora</taxon>
        <taxon>Postciliodesmatophora</taxon>
        <taxon>Heterotrichea</taxon>
        <taxon>Heterotrichida</taxon>
        <taxon>Blepharismidae</taxon>
        <taxon>Blepharisma</taxon>
    </lineage>
</organism>